<evidence type="ECO:0000256" key="1">
    <source>
        <dbReference type="SAM" id="MobiDB-lite"/>
    </source>
</evidence>
<dbReference type="Proteomes" id="UP000019666">
    <property type="component" value="Unassembled WGS sequence"/>
</dbReference>
<dbReference type="AlphaFoldDB" id="A0A017HK15"/>
<dbReference type="HOGENOM" id="CLU_1957862_0_0_5"/>
<keyword evidence="3" id="KW-1185">Reference proteome</keyword>
<dbReference type="CDD" id="cd04485">
    <property type="entry name" value="DnaE_OBF"/>
    <property type="match status" value="1"/>
</dbReference>
<protein>
    <submittedName>
        <fullName evidence="2">DNA polymerase III, alpha subunit</fullName>
    </submittedName>
</protein>
<sequence length="113" mass="12453">MANLVIWPQLVEAQRREVLSARMLGVEGQVQREGEVVHIVARRLHDLSGLLDSLGERDGAEASQQGRGEEQGGGPGEHAHRWRGAGSGGPRSRDIFIPDLSLEALRIKPRDFR</sequence>
<dbReference type="EMBL" id="AOSK01000111">
    <property type="protein sequence ID" value="EYD74493.1"/>
    <property type="molecule type" value="Genomic_DNA"/>
</dbReference>
<organism evidence="2 3">
    <name type="scientific">Rubellimicrobium mesophilum DSM 19309</name>
    <dbReference type="NCBI Taxonomy" id="442562"/>
    <lineage>
        <taxon>Bacteria</taxon>
        <taxon>Pseudomonadati</taxon>
        <taxon>Pseudomonadota</taxon>
        <taxon>Alphaproteobacteria</taxon>
        <taxon>Rhodobacterales</taxon>
        <taxon>Roseobacteraceae</taxon>
        <taxon>Rubellimicrobium</taxon>
    </lineage>
</organism>
<proteinExistence type="predicted"/>
<evidence type="ECO:0000313" key="2">
    <source>
        <dbReference type="EMBL" id="EYD74493.1"/>
    </source>
</evidence>
<dbReference type="STRING" id="442562.Rumeso_03789"/>
<evidence type="ECO:0000313" key="3">
    <source>
        <dbReference type="Proteomes" id="UP000019666"/>
    </source>
</evidence>
<reference evidence="2 3" key="1">
    <citation type="submission" date="2013-02" db="EMBL/GenBank/DDBJ databases">
        <authorList>
            <person name="Fiebig A."/>
            <person name="Goeker M."/>
            <person name="Klenk H.-P.P."/>
        </authorList>
    </citation>
    <scope>NUCLEOTIDE SEQUENCE [LARGE SCALE GENOMIC DNA]</scope>
    <source>
        <strain evidence="2 3">DSM 19309</strain>
    </source>
</reference>
<feature type="region of interest" description="Disordered" evidence="1">
    <location>
        <begin position="54"/>
        <end position="93"/>
    </location>
</feature>
<dbReference type="PATRIC" id="fig|442562.3.peg.3735"/>
<comment type="caution">
    <text evidence="2">The sequence shown here is derived from an EMBL/GenBank/DDBJ whole genome shotgun (WGS) entry which is preliminary data.</text>
</comment>
<accession>A0A017HK15</accession>
<name>A0A017HK15_9RHOB</name>
<gene>
    <name evidence="2" type="ORF">Rumeso_03789</name>
</gene>